<dbReference type="Proteomes" id="UP000585474">
    <property type="component" value="Unassembled WGS sequence"/>
</dbReference>
<dbReference type="AlphaFoldDB" id="A0A7J0GNF5"/>
<reference evidence="2 3" key="1">
    <citation type="submission" date="2019-07" db="EMBL/GenBank/DDBJ databases">
        <title>De Novo Assembly of kiwifruit Actinidia rufa.</title>
        <authorList>
            <person name="Sugita-Konishi S."/>
            <person name="Sato K."/>
            <person name="Mori E."/>
            <person name="Abe Y."/>
            <person name="Kisaki G."/>
            <person name="Hamano K."/>
            <person name="Suezawa K."/>
            <person name="Otani M."/>
            <person name="Fukuda T."/>
            <person name="Manabe T."/>
            <person name="Gomi K."/>
            <person name="Tabuchi M."/>
            <person name="Akimitsu K."/>
            <person name="Kataoka I."/>
        </authorList>
    </citation>
    <scope>NUCLEOTIDE SEQUENCE [LARGE SCALE GENOMIC DNA]</scope>
    <source>
        <strain evidence="3">cv. Fuchu</strain>
    </source>
</reference>
<dbReference type="EMBL" id="BJWL01000023">
    <property type="protein sequence ID" value="GFZ12322.1"/>
    <property type="molecule type" value="Genomic_DNA"/>
</dbReference>
<organism evidence="2 3">
    <name type="scientific">Actinidia rufa</name>
    <dbReference type="NCBI Taxonomy" id="165716"/>
    <lineage>
        <taxon>Eukaryota</taxon>
        <taxon>Viridiplantae</taxon>
        <taxon>Streptophyta</taxon>
        <taxon>Embryophyta</taxon>
        <taxon>Tracheophyta</taxon>
        <taxon>Spermatophyta</taxon>
        <taxon>Magnoliopsida</taxon>
        <taxon>eudicotyledons</taxon>
        <taxon>Gunneridae</taxon>
        <taxon>Pentapetalae</taxon>
        <taxon>asterids</taxon>
        <taxon>Ericales</taxon>
        <taxon>Actinidiaceae</taxon>
        <taxon>Actinidia</taxon>
    </lineage>
</organism>
<sequence length="267" mass="29436">MFARETSAWDSSSANVLTIMPLVCFSLSAMLWNMAESLDSLPALSKKHGSEEFHGEGVGESWDGQLSVRVVFEVREVVAVVMKHEAEKGGAGGKEDVGGEVGLIGDVHHGSAEHVNHESGESCWLCRQLGDHGLQPLLSPGLVLVSNTKLVDVHEVYHEGVGGLLLRGLVLREDGDRKPIVSADELLGYLHHRNQVAHDREGDEHQLCFRLHFPNFSFLECLPVIRALCFVLVVGYDIEKEDMLLLGKVLDTFNLVGLLHTKTTEWK</sequence>
<gene>
    <name evidence="2" type="ORF">Acr_23g0007070</name>
</gene>
<keyword evidence="1" id="KW-0812">Transmembrane</keyword>
<protein>
    <submittedName>
        <fullName evidence="2">UDP-glucosyl transferase 71B1</fullName>
    </submittedName>
</protein>
<keyword evidence="1" id="KW-1133">Transmembrane helix</keyword>
<keyword evidence="1" id="KW-0472">Membrane</keyword>
<comment type="caution">
    <text evidence="2">The sequence shown here is derived from an EMBL/GenBank/DDBJ whole genome shotgun (WGS) entry which is preliminary data.</text>
</comment>
<keyword evidence="3" id="KW-1185">Reference proteome</keyword>
<feature type="transmembrane region" description="Helical" evidence="1">
    <location>
        <begin position="12"/>
        <end position="32"/>
    </location>
</feature>
<keyword evidence="2" id="KW-0808">Transferase</keyword>
<accession>A0A7J0GNF5</accession>
<name>A0A7J0GNF5_9ERIC</name>
<dbReference type="GO" id="GO:0016740">
    <property type="term" value="F:transferase activity"/>
    <property type="evidence" value="ECO:0007669"/>
    <property type="project" value="UniProtKB-KW"/>
</dbReference>
<evidence type="ECO:0000313" key="2">
    <source>
        <dbReference type="EMBL" id="GFZ12322.1"/>
    </source>
</evidence>
<evidence type="ECO:0000313" key="3">
    <source>
        <dbReference type="Proteomes" id="UP000585474"/>
    </source>
</evidence>
<proteinExistence type="predicted"/>
<evidence type="ECO:0000256" key="1">
    <source>
        <dbReference type="SAM" id="Phobius"/>
    </source>
</evidence>